<evidence type="ECO:0000256" key="4">
    <source>
        <dbReference type="ARBA" id="ARBA00022759"/>
    </source>
</evidence>
<dbReference type="InterPro" id="IPR055132">
    <property type="entry name" value="RNase_J_b_CASP"/>
</dbReference>
<dbReference type="AlphaFoldDB" id="A0A6L5YCK7"/>
<feature type="binding site" evidence="12">
    <location>
        <position position="130"/>
    </location>
    <ligand>
        <name>Zn(2+)</name>
        <dbReference type="ChEBI" id="CHEBI:29105"/>
        <label>1</label>
        <note>catalytic</note>
    </ligand>
</feature>
<keyword evidence="4 9" id="KW-0255">Endonuclease</keyword>
<dbReference type="GO" id="GO:0004521">
    <property type="term" value="F:RNA endonuclease activity"/>
    <property type="evidence" value="ECO:0007669"/>
    <property type="project" value="UniProtKB-UniRule"/>
</dbReference>
<keyword evidence="6 12" id="KW-0862">Zinc</keyword>
<dbReference type="InterPro" id="IPR042173">
    <property type="entry name" value="RNase_J_2"/>
</dbReference>
<feature type="binding site" evidence="12">
    <location>
        <position position="443"/>
    </location>
    <ligand>
        <name>Ca(2+)</name>
        <dbReference type="ChEBI" id="CHEBI:29108"/>
    </ligand>
</feature>
<dbReference type="PANTHER" id="PTHR43694:SF1">
    <property type="entry name" value="RIBONUCLEASE J"/>
    <property type="match status" value="1"/>
</dbReference>
<feature type="binding site" evidence="12">
    <location>
        <position position="125"/>
    </location>
    <ligand>
        <name>Zn(2+)</name>
        <dbReference type="ChEBI" id="CHEBI:29105"/>
        <label>1</label>
        <note>catalytic</note>
    </ligand>
</feature>
<comment type="cofactor">
    <cofactor evidence="12">
        <name>Ca(2+)</name>
        <dbReference type="ChEBI" id="CHEBI:29108"/>
    </cofactor>
    <text evidence="12">Binds 1 Ca(2+) cation per subunit. Seen in 1 crystal structure, it is not clear if it is physiologically important.</text>
</comment>
<evidence type="ECO:0000256" key="10">
    <source>
        <dbReference type="PIRSR" id="PIRSR004803-1"/>
    </source>
</evidence>
<keyword evidence="16" id="KW-1185">Reference proteome</keyword>
<feature type="domain" description="Metallo-beta-lactamase" evidence="14">
    <location>
        <begin position="72"/>
        <end position="267"/>
    </location>
</feature>
<dbReference type="CDD" id="cd07714">
    <property type="entry name" value="RNaseJ_MBL-fold"/>
    <property type="match status" value="1"/>
</dbReference>
<feature type="active site" description="Proton donor" evidence="10">
    <location>
        <position position="247"/>
    </location>
</feature>
<dbReference type="InterPro" id="IPR011108">
    <property type="entry name" value="RMMBL"/>
</dbReference>
<dbReference type="InterPro" id="IPR001587">
    <property type="entry name" value="RNase_J_CS"/>
</dbReference>
<dbReference type="Gene3D" id="3.40.50.10710">
    <property type="entry name" value="Metallo-hydrolase/oxidoreductase"/>
    <property type="match status" value="1"/>
</dbReference>
<dbReference type="InterPro" id="IPR036866">
    <property type="entry name" value="RibonucZ/Hydroxyglut_hydro"/>
</dbReference>
<dbReference type="InterPro" id="IPR030854">
    <property type="entry name" value="RNase_J_bac"/>
</dbReference>
<dbReference type="Gene3D" id="3.10.20.580">
    <property type="match status" value="1"/>
</dbReference>
<dbReference type="GO" id="GO:0008270">
    <property type="term" value="F:zinc ion binding"/>
    <property type="evidence" value="ECO:0007669"/>
    <property type="project" value="InterPro"/>
</dbReference>
<dbReference type="EC" id="3.1.-.-" evidence="9"/>
<keyword evidence="5 9" id="KW-0378">Hydrolase</keyword>
<evidence type="ECO:0000256" key="1">
    <source>
        <dbReference type="ARBA" id="ARBA00022490"/>
    </source>
</evidence>
<feature type="active site" description="Proton acceptor" evidence="10">
    <location>
        <position position="421"/>
    </location>
</feature>
<evidence type="ECO:0000256" key="12">
    <source>
        <dbReference type="PIRSR" id="PIRSR004803-3"/>
    </source>
</evidence>
<evidence type="ECO:0000256" key="6">
    <source>
        <dbReference type="ARBA" id="ARBA00022833"/>
    </source>
</evidence>
<feature type="binding site" evidence="9 11">
    <location>
        <begin position="417"/>
        <end position="421"/>
    </location>
    <ligand>
        <name>substrate</name>
    </ligand>
</feature>
<keyword evidence="2 9" id="KW-0540">Nuclease</keyword>
<dbReference type="Pfam" id="PF07521">
    <property type="entry name" value="RMMBL"/>
    <property type="match status" value="1"/>
</dbReference>
<dbReference type="Pfam" id="PF17770">
    <property type="entry name" value="RNase_J_C"/>
    <property type="match status" value="1"/>
</dbReference>
<comment type="subunit">
    <text evidence="9">Homodimer, may be a subunit of the RNA degradosome.</text>
</comment>
<comment type="cofactor">
    <cofactor evidence="12">
        <name>Zn(2+)</name>
        <dbReference type="ChEBI" id="CHEBI:29105"/>
    </cofactor>
    <text evidence="12">Binds 2 Zn(2+) ions per subunit. It is not clear if Zn(2+) or Mg(2+) is physiologically important.</text>
</comment>
<feature type="binding site" evidence="12">
    <location>
        <position position="129"/>
    </location>
    <ligand>
        <name>Zn(2+)</name>
        <dbReference type="ChEBI" id="CHEBI:29105"/>
        <label>1</label>
        <note>catalytic</note>
    </ligand>
</feature>
<dbReference type="InterPro" id="IPR004613">
    <property type="entry name" value="RNase_J"/>
</dbReference>
<evidence type="ECO:0000256" key="13">
    <source>
        <dbReference type="SAM" id="MobiDB-lite"/>
    </source>
</evidence>
<protein>
    <recommendedName>
        <fullName evidence="9">Ribonuclease J</fullName>
        <shortName evidence="9">RNase J</shortName>
        <ecNumber evidence="9">3.1.-.-</ecNumber>
    </recommendedName>
</protein>
<dbReference type="Pfam" id="PF00753">
    <property type="entry name" value="Lactamase_B"/>
    <property type="match status" value="1"/>
</dbReference>
<proteinExistence type="inferred from homology"/>
<evidence type="ECO:0000256" key="11">
    <source>
        <dbReference type="PIRSR" id="PIRSR004803-2"/>
    </source>
</evidence>
<dbReference type="EMBL" id="VUNH01000009">
    <property type="protein sequence ID" value="MST56076.1"/>
    <property type="molecule type" value="Genomic_DNA"/>
</dbReference>
<dbReference type="PIRSF" id="PIRSF004803">
    <property type="entry name" value="RnjA"/>
    <property type="match status" value="1"/>
</dbReference>
<feature type="binding site" evidence="12">
    <location>
        <position position="215"/>
    </location>
    <ligand>
        <name>Zn(2+)</name>
        <dbReference type="ChEBI" id="CHEBI:29105"/>
        <label>1</label>
        <note>catalytic</note>
    </ligand>
</feature>
<dbReference type="HAMAP" id="MF_01491">
    <property type="entry name" value="RNase_J_bact"/>
    <property type="match status" value="1"/>
</dbReference>
<evidence type="ECO:0000256" key="9">
    <source>
        <dbReference type="HAMAP-Rule" id="MF_01491"/>
    </source>
</evidence>
<evidence type="ECO:0000313" key="16">
    <source>
        <dbReference type="Proteomes" id="UP000473699"/>
    </source>
</evidence>
<feature type="binding site" evidence="11">
    <location>
        <begin position="285"/>
        <end position="287"/>
    </location>
    <ligand>
        <name>substrate</name>
    </ligand>
</feature>
<keyword evidence="8 9" id="KW-0694">RNA-binding</keyword>
<dbReference type="Pfam" id="PF22505">
    <property type="entry name" value="RNase_J_b_CASP"/>
    <property type="match status" value="1"/>
</dbReference>
<keyword evidence="12" id="KW-0106">Calcium</keyword>
<organism evidence="15 16">
    <name type="scientific">Pyramidobacter porci</name>
    <dbReference type="NCBI Taxonomy" id="2605789"/>
    <lineage>
        <taxon>Bacteria</taxon>
        <taxon>Thermotogati</taxon>
        <taxon>Synergistota</taxon>
        <taxon>Synergistia</taxon>
        <taxon>Synergistales</taxon>
        <taxon>Dethiosulfovibrionaceae</taxon>
        <taxon>Pyramidobacter</taxon>
    </lineage>
</organism>
<feature type="binding site" evidence="12">
    <location>
        <position position="496"/>
    </location>
    <ligand>
        <name>Ca(2+)</name>
        <dbReference type="ChEBI" id="CHEBI:29108"/>
    </ligand>
</feature>
<keyword evidence="7 9" id="KW-0269">Exonuclease</keyword>
<feature type="binding site" evidence="12">
    <location>
        <position position="193"/>
    </location>
    <ligand>
        <name>Zn(2+)</name>
        <dbReference type="ChEBI" id="CHEBI:29105"/>
        <label>1</label>
        <note>catalytic</note>
    </ligand>
</feature>
<evidence type="ECO:0000256" key="2">
    <source>
        <dbReference type="ARBA" id="ARBA00022722"/>
    </source>
</evidence>
<dbReference type="GO" id="GO:0006364">
    <property type="term" value="P:rRNA processing"/>
    <property type="evidence" value="ECO:0007669"/>
    <property type="project" value="UniProtKB-UniRule"/>
</dbReference>
<dbReference type="GO" id="GO:0003723">
    <property type="term" value="F:RNA binding"/>
    <property type="evidence" value="ECO:0007669"/>
    <property type="project" value="UniProtKB-UniRule"/>
</dbReference>
<comment type="similarity">
    <text evidence="9">Belongs to the metallo-beta-lactamase superfamily. RNA-metabolizing metallo-beta-lactamase-like family. Bacterial RNase J subfamily.</text>
</comment>
<reference evidence="15 16" key="1">
    <citation type="submission" date="2019-08" db="EMBL/GenBank/DDBJ databases">
        <title>In-depth cultivation of the pig gut microbiome towards novel bacterial diversity and tailored functional studies.</title>
        <authorList>
            <person name="Wylensek D."/>
            <person name="Hitch T.C.A."/>
            <person name="Clavel T."/>
        </authorList>
    </citation>
    <scope>NUCLEOTIDE SEQUENCE [LARGE SCALE GENOMIC DNA]</scope>
    <source>
        <strain evidence="15 16">SM-530-WT-4B</strain>
    </source>
</reference>
<dbReference type="GO" id="GO:0004534">
    <property type="term" value="F:5'-3' RNA exonuclease activity"/>
    <property type="evidence" value="ECO:0007669"/>
    <property type="project" value="UniProtKB-UniRule"/>
</dbReference>
<evidence type="ECO:0000313" key="15">
    <source>
        <dbReference type="EMBL" id="MST56076.1"/>
    </source>
</evidence>
<feature type="binding site" evidence="12">
    <location>
        <position position="100"/>
    </location>
    <ligand>
        <name>Ca(2+)</name>
        <dbReference type="ChEBI" id="CHEBI:29108"/>
    </ligand>
</feature>
<dbReference type="GO" id="GO:0005737">
    <property type="term" value="C:cytoplasm"/>
    <property type="evidence" value="ECO:0007669"/>
    <property type="project" value="UniProtKB-SubCell"/>
</dbReference>
<sequence>MKNNSKSAISTQPATASPQRRGNKGTYSRRAISEKGTAMNVSRAAYAHRRKIASAPTETLKFIPLGGLGEIGKNMYAIEYGNDIVVIDAGLMFPDEEMLGIDFVIPDISYLEENRKKIRGILITHGHEDHIGALPFVLPKLDVPVYSAKLTLGMIEGKMLEAAPRYKPRLVEVKAGETVALGVFKVTFISVCHSIPDALGIAVETPLGIVLHTGDFKFDPTPVDDHVTDYAAFAELGRKGVLLMASDSTNAEREGFTKSEKSLIGAIDNLFRTYRNRRVIISAFASNLHRVQLVLDAAARFNRKVVFAGRSMVNNVDLAIRLGYIKAEPGTVVPLAEMDSYNDSHLVVMTTGSQGEPFSGLVLMSKGAHHRVKLDSKDVVALFANPIPGNEKLVSNTINRLFELGCEVLYGREAGLHVSGHASREELKMLLSMVKPKYFVPVHGEYRMQIRHSQLAEEVGIPEKNVFIMNNGDILSIARNSAGVKSKAPAGAVLVDGMALGEKEGSILKERQELSENGVLVVSVTLDKKGLLVGEPCFESYGQIHFKDAEGMRQEFSEAVRRALKRELPEDDELLKKQISLRCKELLRKYMRSASAVIPLIARL</sequence>
<name>A0A6L5YCK7_9BACT</name>
<dbReference type="NCBIfam" id="TIGR00649">
    <property type="entry name" value="MG423"/>
    <property type="match status" value="1"/>
</dbReference>
<comment type="caution">
    <text evidence="15">The sequence shown here is derived from an EMBL/GenBank/DDBJ whole genome shotgun (WGS) entry which is preliminary data.</text>
</comment>
<feature type="region of interest" description="Disordered" evidence="13">
    <location>
        <begin position="1"/>
        <end position="33"/>
    </location>
</feature>
<dbReference type="InterPro" id="IPR001279">
    <property type="entry name" value="Metallo-B-lactamas"/>
</dbReference>
<evidence type="ECO:0000256" key="7">
    <source>
        <dbReference type="ARBA" id="ARBA00022839"/>
    </source>
</evidence>
<feature type="binding site" evidence="12">
    <location>
        <position position="102"/>
    </location>
    <ligand>
        <name>Ca(2+)</name>
        <dbReference type="ChEBI" id="CHEBI:29108"/>
    </ligand>
</feature>
<keyword evidence="3 12" id="KW-0479">Metal-binding</keyword>
<evidence type="ECO:0000259" key="14">
    <source>
        <dbReference type="SMART" id="SM00849"/>
    </source>
</evidence>
<comment type="subcellular location">
    <subcellularLocation>
        <location evidence="9">Cytoplasm</location>
    </subcellularLocation>
</comment>
<dbReference type="SMART" id="SM00849">
    <property type="entry name" value="Lactamase_B"/>
    <property type="match status" value="1"/>
</dbReference>
<dbReference type="SUPFAM" id="SSF56281">
    <property type="entry name" value="Metallo-hydrolase/oxidoreductase"/>
    <property type="match status" value="1"/>
</dbReference>
<gene>
    <name evidence="9" type="primary">rnj</name>
    <name evidence="15" type="ORF">FYJ74_08535</name>
</gene>
<evidence type="ECO:0000256" key="5">
    <source>
        <dbReference type="ARBA" id="ARBA00022801"/>
    </source>
</evidence>
<keyword evidence="1 9" id="KW-0963">Cytoplasm</keyword>
<dbReference type="Proteomes" id="UP000473699">
    <property type="component" value="Unassembled WGS sequence"/>
</dbReference>
<evidence type="ECO:0000256" key="8">
    <source>
        <dbReference type="ARBA" id="ARBA00022884"/>
    </source>
</evidence>
<accession>A0A6L5YCK7</accession>
<feature type="compositionally biased region" description="Polar residues" evidence="13">
    <location>
        <begin position="1"/>
        <end position="20"/>
    </location>
</feature>
<dbReference type="Gene3D" id="3.60.15.10">
    <property type="entry name" value="Ribonuclease Z/Hydroxyacylglutathione hydrolase-like"/>
    <property type="match status" value="1"/>
</dbReference>
<dbReference type="InterPro" id="IPR041636">
    <property type="entry name" value="RNase_J_C"/>
</dbReference>
<dbReference type="PROSITE" id="PS01292">
    <property type="entry name" value="UPF0036"/>
    <property type="match status" value="1"/>
</dbReference>
<evidence type="ECO:0000256" key="3">
    <source>
        <dbReference type="ARBA" id="ARBA00022723"/>
    </source>
</evidence>
<keyword evidence="9" id="KW-0698">rRNA processing</keyword>
<comment type="function">
    <text evidence="9">An RNase that has 5'-3' exonuclease and possibly endonuclease activity. Involved in maturation of rRNA and in some organisms also mRNA maturation and/or decay.</text>
</comment>
<feature type="binding site" evidence="12">
    <location>
        <position position="127"/>
    </location>
    <ligand>
        <name>Zn(2+)</name>
        <dbReference type="ChEBI" id="CHEBI:29105"/>
        <label>1</label>
        <note>catalytic</note>
    </ligand>
</feature>
<dbReference type="PANTHER" id="PTHR43694">
    <property type="entry name" value="RIBONUCLEASE J"/>
    <property type="match status" value="1"/>
</dbReference>